<proteinExistence type="predicted"/>
<dbReference type="EMBL" id="MFAZ01000012">
    <property type="protein sequence ID" value="OGD87514.1"/>
    <property type="molecule type" value="Genomic_DNA"/>
</dbReference>
<gene>
    <name evidence="2" type="ORF">A2870_04155</name>
</gene>
<evidence type="ECO:0000256" key="1">
    <source>
        <dbReference type="SAM" id="Phobius"/>
    </source>
</evidence>
<protein>
    <recommendedName>
        <fullName evidence="4">Polysaccharide chain length determinant N-terminal domain-containing protein</fullName>
    </recommendedName>
</protein>
<feature type="transmembrane region" description="Helical" evidence="1">
    <location>
        <begin position="13"/>
        <end position="35"/>
    </location>
</feature>
<accession>A0A1F5G6R5</accession>
<dbReference type="Proteomes" id="UP000179102">
    <property type="component" value="Unassembled WGS sequence"/>
</dbReference>
<dbReference type="AlphaFoldDB" id="A0A1F5G6R5"/>
<name>A0A1F5G6R5_9BACT</name>
<comment type="caution">
    <text evidence="2">The sequence shown here is derived from an EMBL/GenBank/DDBJ whole genome shotgun (WGS) entry which is preliminary data.</text>
</comment>
<keyword evidence="1" id="KW-0812">Transmembrane</keyword>
<dbReference type="STRING" id="1797711.A2870_04155"/>
<reference evidence="2 3" key="1">
    <citation type="journal article" date="2016" name="Nat. Commun.">
        <title>Thousands of microbial genomes shed light on interconnected biogeochemical processes in an aquifer system.</title>
        <authorList>
            <person name="Anantharaman K."/>
            <person name="Brown C.T."/>
            <person name="Hug L.A."/>
            <person name="Sharon I."/>
            <person name="Castelle C.J."/>
            <person name="Probst A.J."/>
            <person name="Thomas B.C."/>
            <person name="Singh A."/>
            <person name="Wilkins M.J."/>
            <person name="Karaoz U."/>
            <person name="Brodie E.L."/>
            <person name="Williams K.H."/>
            <person name="Hubbard S.S."/>
            <person name="Banfield J.F."/>
        </authorList>
    </citation>
    <scope>NUCLEOTIDE SEQUENCE [LARGE SCALE GENOMIC DNA]</scope>
</reference>
<evidence type="ECO:0000313" key="2">
    <source>
        <dbReference type="EMBL" id="OGD87514.1"/>
    </source>
</evidence>
<evidence type="ECO:0000313" key="3">
    <source>
        <dbReference type="Proteomes" id="UP000179102"/>
    </source>
</evidence>
<evidence type="ECO:0008006" key="4">
    <source>
        <dbReference type="Google" id="ProtNLM"/>
    </source>
</evidence>
<keyword evidence="1" id="KW-0472">Membrane</keyword>
<feature type="transmembrane region" description="Helical" evidence="1">
    <location>
        <begin position="163"/>
        <end position="186"/>
    </location>
</feature>
<organism evidence="2 3">
    <name type="scientific">Candidatus Curtissbacteria bacterium RIFCSPHIGHO2_01_FULL_41_11</name>
    <dbReference type="NCBI Taxonomy" id="1797711"/>
    <lineage>
        <taxon>Bacteria</taxon>
        <taxon>Candidatus Curtissiibacteriota</taxon>
    </lineage>
</organism>
<keyword evidence="1" id="KW-1133">Transmembrane helix</keyword>
<sequence>MELKEYLSLFKKYSVFILVCLILGTITGTLTTNFLPSGFNLNQTFYLAISQPATQQSYDYEGFYAQERARNFTDSAVAILESSDFQTEVAQEGQALMVKKLAPQVIRITAIGDNTQSAKNLMIKTTDVFNKKFTDLAGVENALSLKQIANPQEPSFKRSSRKIYAAAGAVLGIVTAVVVISLKSYFRL</sequence>